<dbReference type="PROSITE" id="PS50929">
    <property type="entry name" value="ABC_TM1F"/>
    <property type="match status" value="2"/>
</dbReference>
<dbReference type="InterPro" id="IPR003593">
    <property type="entry name" value="AAA+_ATPase"/>
</dbReference>
<dbReference type="Gene3D" id="3.40.50.300">
    <property type="entry name" value="P-loop containing nucleotide triphosphate hydrolases"/>
    <property type="match status" value="2"/>
</dbReference>
<feature type="domain" description="ABC transmembrane type-1" evidence="11">
    <location>
        <begin position="292"/>
        <end position="590"/>
    </location>
</feature>
<dbReference type="InterPro" id="IPR044726">
    <property type="entry name" value="ABCC_6TM_D2"/>
</dbReference>
<proteinExistence type="predicted"/>
<evidence type="ECO:0000256" key="1">
    <source>
        <dbReference type="ARBA" id="ARBA00004141"/>
    </source>
</evidence>
<dbReference type="InterPro" id="IPR003439">
    <property type="entry name" value="ABC_transporter-like_ATP-bd"/>
</dbReference>
<dbReference type="PANTHER" id="PTHR24223:SF399">
    <property type="entry name" value="ABC TRANSPORTER ATNG"/>
    <property type="match status" value="1"/>
</dbReference>
<dbReference type="FunFam" id="1.20.1560.10:FF:000066">
    <property type="entry name" value="ABC multidrug transporter (Eurofung)"/>
    <property type="match status" value="1"/>
</dbReference>
<dbReference type="CDD" id="cd18579">
    <property type="entry name" value="ABC_6TM_ABCC_D1"/>
    <property type="match status" value="1"/>
</dbReference>
<dbReference type="InterPro" id="IPR050173">
    <property type="entry name" value="ABC_transporter_C-like"/>
</dbReference>
<dbReference type="CDD" id="cd18580">
    <property type="entry name" value="ABC_6TM_ABCC_D2"/>
    <property type="match status" value="1"/>
</dbReference>
<evidence type="ECO:0000256" key="6">
    <source>
        <dbReference type="ARBA" id="ARBA00022989"/>
    </source>
</evidence>
<dbReference type="GO" id="GO:0016887">
    <property type="term" value="F:ATP hydrolysis activity"/>
    <property type="evidence" value="ECO:0007669"/>
    <property type="project" value="InterPro"/>
</dbReference>
<feature type="transmembrane region" description="Helical" evidence="9">
    <location>
        <begin position="1166"/>
        <end position="1187"/>
    </location>
</feature>
<dbReference type="InterPro" id="IPR011527">
    <property type="entry name" value="ABC1_TM_dom"/>
</dbReference>
<feature type="transmembrane region" description="Helical" evidence="9">
    <location>
        <begin position="945"/>
        <end position="969"/>
    </location>
</feature>
<evidence type="ECO:0000256" key="5">
    <source>
        <dbReference type="ARBA" id="ARBA00022840"/>
    </source>
</evidence>
<dbReference type="GO" id="GO:0005524">
    <property type="term" value="F:ATP binding"/>
    <property type="evidence" value="ECO:0007669"/>
    <property type="project" value="UniProtKB-KW"/>
</dbReference>
<organism evidence="12 13">
    <name type="scientific">Aspergillus flavus</name>
    <dbReference type="NCBI Taxonomy" id="5059"/>
    <lineage>
        <taxon>Eukaryota</taxon>
        <taxon>Fungi</taxon>
        <taxon>Dikarya</taxon>
        <taxon>Ascomycota</taxon>
        <taxon>Pezizomycotina</taxon>
        <taxon>Eurotiomycetes</taxon>
        <taxon>Eurotiomycetidae</taxon>
        <taxon>Eurotiales</taxon>
        <taxon>Aspergillaceae</taxon>
        <taxon>Aspergillus</taxon>
        <taxon>Aspergillus subgen. Circumdati</taxon>
    </lineage>
</organism>
<evidence type="ECO:0000256" key="2">
    <source>
        <dbReference type="ARBA" id="ARBA00022448"/>
    </source>
</evidence>
<feature type="transmembrane region" description="Helical" evidence="9">
    <location>
        <begin position="174"/>
        <end position="191"/>
    </location>
</feature>
<dbReference type="Proteomes" id="UP000275480">
    <property type="component" value="Unassembled WGS sequence"/>
</dbReference>
<feature type="domain" description="ABC transporter" evidence="10">
    <location>
        <begin position="656"/>
        <end position="885"/>
    </location>
</feature>
<keyword evidence="3 9" id="KW-0812">Transmembrane</keyword>
<keyword evidence="5" id="KW-0067">ATP-binding</keyword>
<evidence type="ECO:0000256" key="4">
    <source>
        <dbReference type="ARBA" id="ARBA00022741"/>
    </source>
</evidence>
<feature type="domain" description="ABC transmembrane type-1" evidence="11">
    <location>
        <begin position="945"/>
        <end position="1224"/>
    </location>
</feature>
<feature type="transmembrane region" description="Helical" evidence="9">
    <location>
        <begin position="1058"/>
        <end position="1078"/>
    </location>
</feature>
<dbReference type="Pfam" id="PF00664">
    <property type="entry name" value="ABC_membrane"/>
    <property type="match status" value="2"/>
</dbReference>
<dbReference type="Pfam" id="PF00005">
    <property type="entry name" value="ABC_tran"/>
    <property type="match status" value="2"/>
</dbReference>
<gene>
    <name evidence="12" type="ORF">CA14_001776</name>
</gene>
<sequence length="1493" mass="164358">MTSIPLFAKYSLNSYNGNGSCIDGSVDDGDFGPVSKQCGDAFDLTLRFEQSFLSIAPSAIFLLIFAFRIWYLLRHRTRKARRNTIWALKLIMNVVLGAVQLALVVLWSQRTSSVSLAASVLALADSLALCLLSDAEHIGTPRTSTVINVYLFFSTMFDAVQCRTLWLLQRQGPLPTLFSVMIAVKAIVLFLEAQGKNSILVPSFKDLAPEATSGVFNRVSFWWLNPLLVRGFRVKMKLDDLFTMSPEFSGERLGPQMEQAWSKCRKTRRLALLCATCKAIRWPLISAILPRLCLIGFKFAQPFLLNRAVNYVAELQANPSNVHKGIGYGLIGSAALIYLGLAFCNGSYRHHTYRAITMIRGSLVVIIFRKTLALDCGNNSDNSASVTLMSTDIDGIASAFDSVHDIWACPIEIALGLWLLERHVGVACIAPALTALGFLALPMLLVLVLTKVLVFFLASLYLARFMGRGRREWNQAVQKRITHTSSFLSLMKEVKMLGLTDAVSTRIQRLRAIELDLSKKFRVMTAWTSFLSHATPVLSPILTFGLYAVVQGTGIGQKLDVGAAFGSLSLISLLTEPASNLFHAIPTFASGLGCFERIQEFFLTQGLDCNDASSLGPIEIAAVSDQSSIESPSDTSRVALSATGKDTEKDHHGILVDLQNASFGAKENGRAILSCINLQIKQSSLTVITGKVGCGKSTLLKGMLGEIPCSQGLVRRYFKDVAYCDQVPWLRNITIRQNIIGDSSYSFNEKLYDSVIEACALKTDFSQLPEGDQTIVGSNGVTLSGGQKQRITLARALYSAKRLMVFDNVFSGLDSTTANRIFDKVFSPGGLKDILGITVIIVSHSVRHIQAADSVIVIEDGIPVHCDTFDELQKGSNRYIAQLLDHAVQPCTAEPSSDLEPVKKPIRPPMDHIIRRNKEVDATRQSGDTAVYAYYLRAVGWRDSIFLLILGAVSVFCDKFPTVWLEWWVQDSHTRSGNNGFYFGIYIMFGVSSLILVILTVRHMFVQIVPSSSQRLHRRLLDIVMKAPLSLSLVTDIGVTLNRFSQDMTLIDMALPPAVFLTLIGVLNCIGGAVMVIIGAKYLAIMVPVALVILYCLQKFYLRTSRQLRFLDLEAKSPLYTHFLETLNGLTTIRAFGWVSTFEESNIALLAESQRPYYLLYCIQRWLNLVLDIFVGALAVLLLTFAVTLSDITSPGALGVAMINLLNFNQDLASLIDSWTRMETSLGAISRLRDLENNTPQPIHNKHSNQWSFQRSLDFKQVSASYGPEKPLVLSNVSLRIEHGKTVAICGRTGSGKSSLLLCLLGLLDLRSGSICIDEIDISTISPDQIHDRVIVIPQNMPLLPGSVRFNLTPNSDIDGATSRQPDDIMISALTAVGLWENIQEKGGLDIVESDLSLSSGQQQLFSFARALVQKTLVETRYGTQTHGGIVVLDEANSNVDMETSLLMQNLIKEEFAGCGWTTLVVTHRRETMDFADEVIVLDAGCVGDPVNG</sequence>
<evidence type="ECO:0000313" key="12">
    <source>
        <dbReference type="EMBL" id="RMZ46794.1"/>
    </source>
</evidence>
<name>A0AB74CJD6_ASPFL</name>
<dbReference type="PROSITE" id="PS50893">
    <property type="entry name" value="ABC_TRANSPORTER_2"/>
    <property type="match status" value="2"/>
</dbReference>
<feature type="transmembrane region" description="Helical" evidence="9">
    <location>
        <begin position="52"/>
        <end position="73"/>
    </location>
</feature>
<keyword evidence="2" id="KW-0813">Transport</keyword>
<feature type="transmembrane region" description="Helical" evidence="9">
    <location>
        <begin position="113"/>
        <end position="133"/>
    </location>
</feature>
<keyword evidence="4" id="KW-0547">Nucleotide-binding</keyword>
<feature type="transmembrane region" description="Helical" evidence="9">
    <location>
        <begin position="288"/>
        <end position="305"/>
    </location>
</feature>
<dbReference type="PROSITE" id="PS00211">
    <property type="entry name" value="ABC_TRANSPORTER_1"/>
    <property type="match status" value="2"/>
</dbReference>
<dbReference type="GO" id="GO:0016020">
    <property type="term" value="C:membrane"/>
    <property type="evidence" value="ECO:0007669"/>
    <property type="project" value="UniProtKB-SubCell"/>
</dbReference>
<comment type="caution">
    <text evidence="12">The sequence shown here is derived from an EMBL/GenBank/DDBJ whole genome shotgun (WGS) entry which is preliminary data.</text>
</comment>
<feature type="transmembrane region" description="Helical" evidence="9">
    <location>
        <begin position="439"/>
        <end position="463"/>
    </location>
</feature>
<dbReference type="PANTHER" id="PTHR24223">
    <property type="entry name" value="ATP-BINDING CASSETTE SUB-FAMILY C"/>
    <property type="match status" value="1"/>
</dbReference>
<evidence type="ECO:0000256" key="3">
    <source>
        <dbReference type="ARBA" id="ARBA00022692"/>
    </source>
</evidence>
<accession>A0AB74CJD6</accession>
<evidence type="ECO:0000256" key="9">
    <source>
        <dbReference type="SAM" id="Phobius"/>
    </source>
</evidence>
<dbReference type="SUPFAM" id="SSF52540">
    <property type="entry name" value="P-loop containing nucleoside triphosphate hydrolases"/>
    <property type="match status" value="2"/>
</dbReference>
<comment type="subcellular location">
    <subcellularLocation>
        <location evidence="1">Membrane</location>
        <topology evidence="1">Multi-pass membrane protein</topology>
    </subcellularLocation>
</comment>
<dbReference type="GO" id="GO:0140359">
    <property type="term" value="F:ABC-type transporter activity"/>
    <property type="evidence" value="ECO:0007669"/>
    <property type="project" value="InterPro"/>
</dbReference>
<dbReference type="Pfam" id="PF24357">
    <property type="entry name" value="TMD0_ABC"/>
    <property type="match status" value="1"/>
</dbReference>
<dbReference type="EMBL" id="QQZZ01000032">
    <property type="protein sequence ID" value="RMZ46794.1"/>
    <property type="molecule type" value="Genomic_DNA"/>
</dbReference>
<keyword evidence="7 9" id="KW-0472">Membrane</keyword>
<dbReference type="InterPro" id="IPR044746">
    <property type="entry name" value="ABCC_6TM_D1"/>
</dbReference>
<feature type="transmembrane region" description="Helical" evidence="9">
    <location>
        <begin position="981"/>
        <end position="1001"/>
    </location>
</feature>
<evidence type="ECO:0000313" key="13">
    <source>
        <dbReference type="Proteomes" id="UP000275480"/>
    </source>
</evidence>
<dbReference type="InterPro" id="IPR017871">
    <property type="entry name" value="ABC_transporter-like_CS"/>
</dbReference>
<feature type="transmembrane region" description="Helical" evidence="9">
    <location>
        <begin position="325"/>
        <end position="343"/>
    </location>
</feature>
<dbReference type="Gene3D" id="1.20.1560.10">
    <property type="entry name" value="ABC transporter type 1, transmembrane domain"/>
    <property type="match status" value="2"/>
</dbReference>
<feature type="transmembrane region" description="Helical" evidence="9">
    <location>
        <begin position="85"/>
        <end position="107"/>
    </location>
</feature>
<protein>
    <submittedName>
        <fullName evidence="12">ABC transporter</fullName>
    </submittedName>
</protein>
<feature type="transmembrane region" description="Helical" evidence="9">
    <location>
        <begin position="1084"/>
        <end position="1102"/>
    </location>
</feature>
<evidence type="ECO:0000259" key="11">
    <source>
        <dbReference type="PROSITE" id="PS50929"/>
    </source>
</evidence>
<keyword evidence="8" id="KW-0325">Glycoprotein</keyword>
<evidence type="ECO:0000256" key="7">
    <source>
        <dbReference type="ARBA" id="ARBA00023136"/>
    </source>
</evidence>
<reference evidence="12 13" key="1">
    <citation type="submission" date="2018-07" db="EMBL/GenBank/DDBJ databases">
        <title>Identification of spontaneous genetic mutation associated with occurrence of a yellow conidial color mutant of Aspergillus flavus.</title>
        <authorList>
            <person name="Chang P.-K."/>
            <person name="Mack B.M."/>
            <person name="Scharfenstein L."/>
            <person name="Gilbert M.K."/>
        </authorList>
    </citation>
    <scope>NUCLEOTIDE SEQUENCE [LARGE SCALE GENOMIC DNA]</scope>
    <source>
        <strain evidence="12 13">CA14</strain>
    </source>
</reference>
<feature type="domain" description="ABC transporter" evidence="10">
    <location>
        <begin position="1257"/>
        <end position="1491"/>
    </location>
</feature>
<dbReference type="InterPro" id="IPR036640">
    <property type="entry name" value="ABC1_TM_sf"/>
</dbReference>
<evidence type="ECO:0000259" key="10">
    <source>
        <dbReference type="PROSITE" id="PS50893"/>
    </source>
</evidence>
<evidence type="ECO:0000256" key="8">
    <source>
        <dbReference type="ARBA" id="ARBA00023180"/>
    </source>
</evidence>
<dbReference type="SMART" id="SM00382">
    <property type="entry name" value="AAA"/>
    <property type="match status" value="2"/>
</dbReference>
<dbReference type="CDD" id="cd03250">
    <property type="entry name" value="ABCC_MRP_domain1"/>
    <property type="match status" value="1"/>
</dbReference>
<dbReference type="InterPro" id="IPR027417">
    <property type="entry name" value="P-loop_NTPase"/>
</dbReference>
<dbReference type="FunFam" id="1.20.1560.10:FF:000055">
    <property type="entry name" value="ABC multidrug transporter (Eurofung)"/>
    <property type="match status" value="1"/>
</dbReference>
<feature type="transmembrane region" description="Helical" evidence="9">
    <location>
        <begin position="145"/>
        <end position="168"/>
    </location>
</feature>
<dbReference type="SUPFAM" id="SSF90123">
    <property type="entry name" value="ABC transporter transmembrane region"/>
    <property type="match status" value="2"/>
</dbReference>
<keyword evidence="6 9" id="KW-1133">Transmembrane helix</keyword>
<dbReference type="InterPro" id="IPR056227">
    <property type="entry name" value="TMD0_ABC"/>
</dbReference>